<evidence type="ECO:0000256" key="5">
    <source>
        <dbReference type="ARBA" id="ARBA00022729"/>
    </source>
</evidence>
<dbReference type="Pfam" id="PF02107">
    <property type="entry name" value="FlgH"/>
    <property type="match status" value="1"/>
</dbReference>
<name>A0ABR6X8F9_9BURK</name>
<dbReference type="EMBL" id="JACOFW010000019">
    <property type="protein sequence ID" value="MBC3808666.1"/>
    <property type="molecule type" value="Genomic_DNA"/>
</dbReference>
<evidence type="ECO:0000256" key="4">
    <source>
        <dbReference type="ARBA" id="ARBA00011439"/>
    </source>
</evidence>
<keyword evidence="6 9" id="KW-0472">Membrane</keyword>
<comment type="similarity">
    <text evidence="3 9">Belongs to the FlgH family.</text>
</comment>
<evidence type="ECO:0000313" key="12">
    <source>
        <dbReference type="Proteomes" id="UP000648257"/>
    </source>
</evidence>
<dbReference type="PROSITE" id="PS51257">
    <property type="entry name" value="PROKAR_LIPOPROTEIN"/>
    <property type="match status" value="1"/>
</dbReference>
<feature type="chain" id="PRO_5046934770" description="Flagellar L-ring protein" evidence="10">
    <location>
        <begin position="23"/>
        <end position="224"/>
    </location>
</feature>
<keyword evidence="8 9" id="KW-0998">Cell outer membrane</keyword>
<keyword evidence="5 9" id="KW-0732">Signal</keyword>
<keyword evidence="9" id="KW-0449">Lipoprotein</keyword>
<dbReference type="PANTHER" id="PTHR34933:SF3">
    <property type="entry name" value="FLAGELLAR L-RING PROTEIN"/>
    <property type="match status" value="1"/>
</dbReference>
<comment type="subunit">
    <text evidence="4 9">The basal body constitutes a major portion of the flagellar organelle and consists of four rings (L,P,S, and M) mounted on a central rod.</text>
</comment>
<dbReference type="HAMAP" id="MF_00415">
    <property type="entry name" value="FlgH"/>
    <property type="match status" value="1"/>
</dbReference>
<evidence type="ECO:0000256" key="6">
    <source>
        <dbReference type="ARBA" id="ARBA00023136"/>
    </source>
</evidence>
<evidence type="ECO:0000256" key="7">
    <source>
        <dbReference type="ARBA" id="ARBA00023143"/>
    </source>
</evidence>
<evidence type="ECO:0000256" key="9">
    <source>
        <dbReference type="HAMAP-Rule" id="MF_00415"/>
    </source>
</evidence>
<evidence type="ECO:0000256" key="1">
    <source>
        <dbReference type="ARBA" id="ARBA00002591"/>
    </source>
</evidence>
<comment type="function">
    <text evidence="1 9">Assembles around the rod to form the L-ring and probably protects the motor/basal body from shearing forces during rotation.</text>
</comment>
<dbReference type="PRINTS" id="PR01008">
    <property type="entry name" value="FLGLRINGFLGH"/>
</dbReference>
<keyword evidence="11" id="KW-0969">Cilium</keyword>
<keyword evidence="7 9" id="KW-0975">Bacterial flagellum</keyword>
<dbReference type="InterPro" id="IPR000527">
    <property type="entry name" value="Flag_Lring"/>
</dbReference>
<evidence type="ECO:0000256" key="2">
    <source>
        <dbReference type="ARBA" id="ARBA00004370"/>
    </source>
</evidence>
<sequence>MKMTVWKILILVAAGLLASACAITPAPIVHQPTMVHPQTAKAQREANGAIFQASSYRPLFEDYKARLIGDVLTIAISENTSAGKAAASSGSKAGAASFEAPTIFGIPGTTTAKASLSTSASTKFDEKGAETASNSFTGTIAVTVVDVMPNGNLLVSGEKQIAFNKGAEYVRFSGVVSPQAINAANTVSSTQVADARFEYRSTSRIDLAEANSLLTRFFLSFLPF</sequence>
<feature type="signal peptide" evidence="10">
    <location>
        <begin position="1"/>
        <end position="22"/>
    </location>
</feature>
<organism evidence="11 12">
    <name type="scientific">Undibacterium seohonense</name>
    <dbReference type="NCBI Taxonomy" id="1344950"/>
    <lineage>
        <taxon>Bacteria</taxon>
        <taxon>Pseudomonadati</taxon>
        <taxon>Pseudomonadota</taxon>
        <taxon>Betaproteobacteria</taxon>
        <taxon>Burkholderiales</taxon>
        <taxon>Oxalobacteraceae</taxon>
        <taxon>Undibacterium</taxon>
    </lineage>
</organism>
<dbReference type="PANTHER" id="PTHR34933">
    <property type="entry name" value="FLAGELLAR L-RING PROTEIN"/>
    <property type="match status" value="1"/>
</dbReference>
<gene>
    <name evidence="9" type="primary">flgH</name>
    <name evidence="11" type="ORF">H8K52_15070</name>
</gene>
<evidence type="ECO:0000313" key="11">
    <source>
        <dbReference type="EMBL" id="MBC3808666.1"/>
    </source>
</evidence>
<dbReference type="Proteomes" id="UP000648257">
    <property type="component" value="Unassembled WGS sequence"/>
</dbReference>
<keyword evidence="11" id="KW-0282">Flagellum</keyword>
<reference evidence="11 12" key="1">
    <citation type="submission" date="2020-08" db="EMBL/GenBank/DDBJ databases">
        <title>Novel species isolated from subtropical streams in China.</title>
        <authorList>
            <person name="Lu H."/>
        </authorList>
    </citation>
    <scope>NUCLEOTIDE SEQUENCE [LARGE SCALE GENOMIC DNA]</scope>
    <source>
        <strain evidence="11 12">KACC 16656</strain>
    </source>
</reference>
<evidence type="ECO:0000256" key="3">
    <source>
        <dbReference type="ARBA" id="ARBA00006929"/>
    </source>
</evidence>
<keyword evidence="11" id="KW-0966">Cell projection</keyword>
<evidence type="ECO:0000256" key="8">
    <source>
        <dbReference type="ARBA" id="ARBA00023237"/>
    </source>
</evidence>
<protein>
    <recommendedName>
        <fullName evidence="9">Flagellar L-ring protein</fullName>
    </recommendedName>
    <alternativeName>
        <fullName evidence="9">Basal body L-ring protein</fullName>
    </alternativeName>
</protein>
<accession>A0ABR6X8F9</accession>
<comment type="subcellular location">
    <subcellularLocation>
        <location evidence="9">Cell outer membrane</location>
        <topology evidence="9">Lipid-anchor</topology>
    </subcellularLocation>
    <subcellularLocation>
        <location evidence="9">Bacterial flagellum basal body</location>
    </subcellularLocation>
    <subcellularLocation>
        <location evidence="2">Membrane</location>
    </subcellularLocation>
</comment>
<proteinExistence type="inferred from homology"/>
<keyword evidence="12" id="KW-1185">Reference proteome</keyword>
<dbReference type="RefSeq" id="WP_186923743.1">
    <property type="nucleotide sequence ID" value="NZ_JACOFW010000019.1"/>
</dbReference>
<comment type="caution">
    <text evidence="11">The sequence shown here is derived from an EMBL/GenBank/DDBJ whole genome shotgun (WGS) entry which is preliminary data.</text>
</comment>
<evidence type="ECO:0000256" key="10">
    <source>
        <dbReference type="SAM" id="SignalP"/>
    </source>
</evidence>